<protein>
    <submittedName>
        <fullName evidence="5">2-keto-4-pentenoate hydratase/2-oxohepta-3-ene-1,7-dioic acid hydratase in catechol pathway</fullName>
    </submittedName>
</protein>
<evidence type="ECO:0000256" key="1">
    <source>
        <dbReference type="ARBA" id="ARBA00010211"/>
    </source>
</evidence>
<evidence type="ECO:0000259" key="3">
    <source>
        <dbReference type="Pfam" id="PF01557"/>
    </source>
</evidence>
<evidence type="ECO:0000259" key="4">
    <source>
        <dbReference type="Pfam" id="PF10370"/>
    </source>
</evidence>
<keyword evidence="2" id="KW-0479">Metal-binding</keyword>
<dbReference type="InterPro" id="IPR051121">
    <property type="entry name" value="FAH"/>
</dbReference>
<keyword evidence="6" id="KW-1185">Reference proteome</keyword>
<dbReference type="GO" id="GO:0019752">
    <property type="term" value="P:carboxylic acid metabolic process"/>
    <property type="evidence" value="ECO:0007669"/>
    <property type="project" value="UniProtKB-ARBA"/>
</dbReference>
<reference evidence="5 6" key="1">
    <citation type="submission" date="2020-08" db="EMBL/GenBank/DDBJ databases">
        <title>Genomic Encyclopedia of Type Strains, Phase IV (KMG-IV): sequencing the most valuable type-strain genomes for metagenomic binning, comparative biology and taxonomic classification.</title>
        <authorList>
            <person name="Goeker M."/>
        </authorList>
    </citation>
    <scope>NUCLEOTIDE SEQUENCE [LARGE SCALE GENOMIC DNA]</scope>
    <source>
        <strain evidence="5 6">DSM 23562</strain>
    </source>
</reference>
<sequence length="265" mass="28924">MKIIRFVDHAGNIRYGTPTDDTYTTATALDGELLTGLTPTKELLSVAKLLAPITPPNILCIGLNYKRHAEESGMALPDRPLLFIKPTSTLSNPGDPIVHPKTTEELDYECELAVVIGKTAKNVDEDDALDYVLGYTCANDVSARDWQLRYDKQWARGKSFDTFCPLGPVLVTADEIDDPNELQIQTRVNGETLQNSNTADMIFDVCEIISSLSKNFTLLPGTVILTGTPEGVGMGRTPKRWLVPGDVCEIEIEGIGILTNTVEAA</sequence>
<dbReference type="FunFam" id="3.90.850.10:FF:000002">
    <property type="entry name" value="2-hydroxyhepta-2,4-diene-1,7-dioate isomerase"/>
    <property type="match status" value="1"/>
</dbReference>
<dbReference type="Pfam" id="PF01557">
    <property type="entry name" value="FAA_hydrolase"/>
    <property type="match status" value="1"/>
</dbReference>
<dbReference type="InterPro" id="IPR011234">
    <property type="entry name" value="Fumarylacetoacetase-like_C"/>
</dbReference>
<name>A0A7W9SUG8_ARMRO</name>
<organism evidence="5 6">
    <name type="scientific">Armatimonas rosea</name>
    <dbReference type="NCBI Taxonomy" id="685828"/>
    <lineage>
        <taxon>Bacteria</taxon>
        <taxon>Bacillati</taxon>
        <taxon>Armatimonadota</taxon>
        <taxon>Armatimonadia</taxon>
        <taxon>Armatimonadales</taxon>
        <taxon>Armatimonadaceae</taxon>
        <taxon>Armatimonas</taxon>
    </lineage>
</organism>
<dbReference type="RefSeq" id="WP_184201881.1">
    <property type="nucleotide sequence ID" value="NZ_JACHGW010000004.1"/>
</dbReference>
<dbReference type="PANTHER" id="PTHR42796">
    <property type="entry name" value="FUMARYLACETOACETATE HYDROLASE DOMAIN-CONTAINING PROTEIN 2A-RELATED"/>
    <property type="match status" value="1"/>
</dbReference>
<comment type="similarity">
    <text evidence="1">Belongs to the FAH family.</text>
</comment>
<proteinExistence type="inferred from homology"/>
<gene>
    <name evidence="5" type="ORF">HNQ39_004404</name>
</gene>
<evidence type="ECO:0000313" key="5">
    <source>
        <dbReference type="EMBL" id="MBB6052583.1"/>
    </source>
</evidence>
<dbReference type="Proteomes" id="UP000520814">
    <property type="component" value="Unassembled WGS sequence"/>
</dbReference>
<evidence type="ECO:0000256" key="2">
    <source>
        <dbReference type="ARBA" id="ARBA00022723"/>
    </source>
</evidence>
<feature type="domain" description="Fumarylacetoacetase-like C-terminal" evidence="3">
    <location>
        <begin position="58"/>
        <end position="262"/>
    </location>
</feature>
<accession>A0A7W9SUG8</accession>
<feature type="domain" description="Rv2993c-like N-terminal" evidence="4">
    <location>
        <begin position="1"/>
        <end position="52"/>
    </location>
</feature>
<dbReference type="SUPFAM" id="SSF56529">
    <property type="entry name" value="FAH"/>
    <property type="match status" value="1"/>
</dbReference>
<dbReference type="AlphaFoldDB" id="A0A7W9SUG8"/>
<dbReference type="InterPro" id="IPR018833">
    <property type="entry name" value="Rv2993c-like_N"/>
</dbReference>
<dbReference type="PANTHER" id="PTHR42796:SF4">
    <property type="entry name" value="FUMARYLACETOACETATE HYDROLASE DOMAIN-CONTAINING PROTEIN 2A"/>
    <property type="match status" value="1"/>
</dbReference>
<evidence type="ECO:0000313" key="6">
    <source>
        <dbReference type="Proteomes" id="UP000520814"/>
    </source>
</evidence>
<dbReference type="Gene3D" id="3.90.850.10">
    <property type="entry name" value="Fumarylacetoacetase-like, C-terminal domain"/>
    <property type="match status" value="1"/>
</dbReference>
<comment type="caution">
    <text evidence="5">The sequence shown here is derived from an EMBL/GenBank/DDBJ whole genome shotgun (WGS) entry which is preliminary data.</text>
</comment>
<dbReference type="EMBL" id="JACHGW010000004">
    <property type="protein sequence ID" value="MBB6052583.1"/>
    <property type="molecule type" value="Genomic_DNA"/>
</dbReference>
<dbReference type="Pfam" id="PF10370">
    <property type="entry name" value="Rv2993c-like_N"/>
    <property type="match status" value="1"/>
</dbReference>
<dbReference type="InterPro" id="IPR036663">
    <property type="entry name" value="Fumarylacetoacetase_C_sf"/>
</dbReference>
<dbReference type="GO" id="GO:0016853">
    <property type="term" value="F:isomerase activity"/>
    <property type="evidence" value="ECO:0007669"/>
    <property type="project" value="UniProtKB-ARBA"/>
</dbReference>
<dbReference type="GO" id="GO:0046872">
    <property type="term" value="F:metal ion binding"/>
    <property type="evidence" value="ECO:0007669"/>
    <property type="project" value="UniProtKB-KW"/>
</dbReference>